<evidence type="ECO:0000313" key="7">
    <source>
        <dbReference type="Proteomes" id="UP001498476"/>
    </source>
</evidence>
<evidence type="ECO:0000256" key="1">
    <source>
        <dbReference type="ARBA" id="ARBA00004141"/>
    </source>
</evidence>
<dbReference type="InterPro" id="IPR007568">
    <property type="entry name" value="RTA1"/>
</dbReference>
<evidence type="ECO:0008006" key="8">
    <source>
        <dbReference type="Google" id="ProtNLM"/>
    </source>
</evidence>
<evidence type="ECO:0000256" key="4">
    <source>
        <dbReference type="ARBA" id="ARBA00023136"/>
    </source>
</evidence>
<feature type="transmembrane region" description="Helical" evidence="5">
    <location>
        <begin position="79"/>
        <end position="103"/>
    </location>
</feature>
<dbReference type="PANTHER" id="PTHR31465">
    <property type="entry name" value="PROTEIN RTA1-RELATED"/>
    <property type="match status" value="1"/>
</dbReference>
<keyword evidence="4 5" id="KW-0472">Membrane</keyword>
<feature type="transmembrane region" description="Helical" evidence="5">
    <location>
        <begin position="45"/>
        <end position="67"/>
    </location>
</feature>
<feature type="transmembrane region" description="Helical" evidence="5">
    <location>
        <begin position="124"/>
        <end position="146"/>
    </location>
</feature>
<evidence type="ECO:0000256" key="2">
    <source>
        <dbReference type="ARBA" id="ARBA00022692"/>
    </source>
</evidence>
<sequence>MPFVIQNTFILLAPALFAASIYMVLGRIIRMVRGEAYSIVPVRWLTKLFVLGDDVSFLVQGGAAGLMTSGDNDKLGEDLVVGGLLVQIAVFGQFVVTTVVFQVRMHRHPTPQSEDGVISWKKDIYMLYAVSILIVVRSVFRIIEFIMGYEGYLLQHEWTLYAFDASLMLLVMVIFLVCYPDRLIVTGWKDGMIPLQ</sequence>
<evidence type="ECO:0000313" key="6">
    <source>
        <dbReference type="EMBL" id="KAK7416524.1"/>
    </source>
</evidence>
<name>A0ABR1H6I3_9HYPO</name>
<keyword evidence="3 5" id="KW-1133">Transmembrane helix</keyword>
<proteinExistence type="predicted"/>
<feature type="transmembrane region" description="Helical" evidence="5">
    <location>
        <begin position="158"/>
        <end position="179"/>
    </location>
</feature>
<evidence type="ECO:0000256" key="5">
    <source>
        <dbReference type="SAM" id="Phobius"/>
    </source>
</evidence>
<keyword evidence="2 5" id="KW-0812">Transmembrane</keyword>
<accession>A0ABR1H6I3</accession>
<dbReference type="Pfam" id="PF04479">
    <property type="entry name" value="RTA1"/>
    <property type="match status" value="1"/>
</dbReference>
<protein>
    <recommendedName>
        <fullName evidence="8">RTA1 like protein</fullName>
    </recommendedName>
</protein>
<comment type="subcellular location">
    <subcellularLocation>
        <location evidence="1">Membrane</location>
        <topology evidence="1">Multi-pass membrane protein</topology>
    </subcellularLocation>
</comment>
<feature type="transmembrane region" description="Helical" evidence="5">
    <location>
        <begin position="6"/>
        <end position="25"/>
    </location>
</feature>
<keyword evidence="7" id="KW-1185">Reference proteome</keyword>
<comment type="caution">
    <text evidence="6">The sequence shown here is derived from an EMBL/GenBank/DDBJ whole genome shotgun (WGS) entry which is preliminary data.</text>
</comment>
<dbReference type="EMBL" id="JAZAVJ010000067">
    <property type="protein sequence ID" value="KAK7416524.1"/>
    <property type="molecule type" value="Genomic_DNA"/>
</dbReference>
<evidence type="ECO:0000256" key="3">
    <source>
        <dbReference type="ARBA" id="ARBA00022989"/>
    </source>
</evidence>
<dbReference type="Proteomes" id="UP001498476">
    <property type="component" value="Unassembled WGS sequence"/>
</dbReference>
<gene>
    <name evidence="6" type="ORF">QQX98_005128</name>
</gene>
<reference evidence="6 7" key="1">
    <citation type="journal article" date="2025" name="Microbiol. Resour. Announc.">
        <title>Draft genome sequences for Neonectria magnoliae and Neonectria punicea, canker pathogens of Liriodendron tulipifera and Acer saccharum in West Virginia.</title>
        <authorList>
            <person name="Petronek H.M."/>
            <person name="Kasson M.T."/>
            <person name="Metheny A.M."/>
            <person name="Stauder C.M."/>
            <person name="Lovett B."/>
            <person name="Lynch S.C."/>
            <person name="Garnas J.R."/>
            <person name="Kasson L.R."/>
            <person name="Stajich J.E."/>
        </authorList>
    </citation>
    <scope>NUCLEOTIDE SEQUENCE [LARGE SCALE GENOMIC DNA]</scope>
    <source>
        <strain evidence="6 7">NRRL 64653</strain>
    </source>
</reference>
<organism evidence="6 7">
    <name type="scientific">Neonectria punicea</name>
    <dbReference type="NCBI Taxonomy" id="979145"/>
    <lineage>
        <taxon>Eukaryota</taxon>
        <taxon>Fungi</taxon>
        <taxon>Dikarya</taxon>
        <taxon>Ascomycota</taxon>
        <taxon>Pezizomycotina</taxon>
        <taxon>Sordariomycetes</taxon>
        <taxon>Hypocreomycetidae</taxon>
        <taxon>Hypocreales</taxon>
        <taxon>Nectriaceae</taxon>
        <taxon>Neonectria</taxon>
    </lineage>
</organism>
<dbReference type="PANTHER" id="PTHR31465:SF27">
    <property type="entry name" value="DOMAIN PROTEIN, PUTATIVE (AFU_ORTHOLOGUE AFUA_3G01030)-RELATED"/>
    <property type="match status" value="1"/>
</dbReference>